<sequence length="96" mass="11269">MATAFDSLRSIQNNEKLRIKRGQYFRLKSELTQGLKASIRNGESATPEQMRLVKLKIKQQLIQERKRKQKVIVITAIATLFILWGLSFLFVYFFFS</sequence>
<proteinExistence type="predicted"/>
<accession>A0A6N9NPS0</accession>
<dbReference type="AlphaFoldDB" id="A0A6N9NPS0"/>
<name>A0A6N9NPS0_9FLAO</name>
<keyword evidence="1" id="KW-1133">Transmembrane helix</keyword>
<dbReference type="Proteomes" id="UP000470771">
    <property type="component" value="Unassembled WGS sequence"/>
</dbReference>
<reference evidence="2 3" key="1">
    <citation type="submission" date="2019-12" db="EMBL/GenBank/DDBJ databases">
        <authorList>
            <person name="Zhao J."/>
        </authorList>
    </citation>
    <scope>NUCLEOTIDE SEQUENCE [LARGE SCALE GENOMIC DNA]</scope>
    <source>
        <strain evidence="2 3">S-15</strain>
    </source>
</reference>
<protein>
    <submittedName>
        <fullName evidence="2">Uncharacterized protein</fullName>
    </submittedName>
</protein>
<organism evidence="2 3">
    <name type="scientific">Acidiluteibacter ferrifornacis</name>
    <dbReference type="NCBI Taxonomy" id="2692424"/>
    <lineage>
        <taxon>Bacteria</taxon>
        <taxon>Pseudomonadati</taxon>
        <taxon>Bacteroidota</taxon>
        <taxon>Flavobacteriia</taxon>
        <taxon>Flavobacteriales</taxon>
        <taxon>Cryomorphaceae</taxon>
        <taxon>Acidiluteibacter</taxon>
    </lineage>
</organism>
<feature type="transmembrane region" description="Helical" evidence="1">
    <location>
        <begin position="71"/>
        <end position="95"/>
    </location>
</feature>
<evidence type="ECO:0000256" key="1">
    <source>
        <dbReference type="SAM" id="Phobius"/>
    </source>
</evidence>
<keyword evidence="3" id="KW-1185">Reference proteome</keyword>
<keyword evidence="1" id="KW-0472">Membrane</keyword>
<evidence type="ECO:0000313" key="3">
    <source>
        <dbReference type="Proteomes" id="UP000470771"/>
    </source>
</evidence>
<dbReference type="RefSeq" id="WP_160634252.1">
    <property type="nucleotide sequence ID" value="NZ_WWNE01000018.1"/>
</dbReference>
<dbReference type="EMBL" id="WWNE01000018">
    <property type="protein sequence ID" value="NBG67301.1"/>
    <property type="molecule type" value="Genomic_DNA"/>
</dbReference>
<comment type="caution">
    <text evidence="2">The sequence shown here is derived from an EMBL/GenBank/DDBJ whole genome shotgun (WGS) entry which is preliminary data.</text>
</comment>
<keyword evidence="1" id="KW-0812">Transmembrane</keyword>
<gene>
    <name evidence="2" type="ORF">GQN54_14330</name>
</gene>
<evidence type="ECO:0000313" key="2">
    <source>
        <dbReference type="EMBL" id="NBG67301.1"/>
    </source>
</evidence>